<feature type="domain" description="Major facilitator superfamily (MFS) profile" evidence="7">
    <location>
        <begin position="18"/>
        <end position="395"/>
    </location>
</feature>
<feature type="transmembrane region" description="Helical" evidence="6">
    <location>
        <begin position="109"/>
        <end position="130"/>
    </location>
</feature>
<feature type="transmembrane region" description="Helical" evidence="6">
    <location>
        <begin position="84"/>
        <end position="103"/>
    </location>
</feature>
<organism evidence="8">
    <name type="scientific">Xenorhabdus bovienii str. kraussei Becker Underwood</name>
    <dbReference type="NCBI Taxonomy" id="1398204"/>
    <lineage>
        <taxon>Bacteria</taxon>
        <taxon>Pseudomonadati</taxon>
        <taxon>Pseudomonadota</taxon>
        <taxon>Gammaproteobacteria</taxon>
        <taxon>Enterobacterales</taxon>
        <taxon>Morganellaceae</taxon>
        <taxon>Xenorhabdus</taxon>
    </lineage>
</organism>
<keyword evidence="2" id="KW-1003">Cell membrane</keyword>
<accession>A0A077PKG4</accession>
<feature type="transmembrane region" description="Helical" evidence="6">
    <location>
        <begin position="333"/>
        <end position="354"/>
    </location>
</feature>
<keyword evidence="3 6" id="KW-0812">Transmembrane</keyword>
<feature type="transmembrane region" description="Helical" evidence="6">
    <location>
        <begin position="209"/>
        <end position="231"/>
    </location>
</feature>
<evidence type="ECO:0000313" key="8">
    <source>
        <dbReference type="EMBL" id="CDH24900.1"/>
    </source>
</evidence>
<feature type="transmembrane region" description="Helical" evidence="6">
    <location>
        <begin position="278"/>
        <end position="296"/>
    </location>
</feature>
<reference evidence="8" key="1">
    <citation type="submission" date="2013-07" db="EMBL/GenBank/DDBJ databases">
        <title>Sub-species coevolution in mutualistic symbiosis.</title>
        <authorList>
            <person name="Murfin K."/>
            <person name="Klassen J."/>
            <person name="Lee M."/>
            <person name="Forst S."/>
            <person name="Stock P."/>
            <person name="Goodrich-Blair H."/>
        </authorList>
    </citation>
    <scope>NUCLEOTIDE SEQUENCE [LARGE SCALE GENOMIC DNA]</scope>
    <source>
        <strain evidence="8">Kraussei Becker Underwood</strain>
    </source>
</reference>
<dbReference type="InterPro" id="IPR020846">
    <property type="entry name" value="MFS_dom"/>
</dbReference>
<comment type="caution">
    <text evidence="8">The sequence shown here is derived from an EMBL/GenBank/DDBJ whole genome shotgun (WGS) entry which is preliminary data.</text>
</comment>
<keyword evidence="4 6" id="KW-1133">Transmembrane helix</keyword>
<evidence type="ECO:0000256" key="1">
    <source>
        <dbReference type="ARBA" id="ARBA00004651"/>
    </source>
</evidence>
<dbReference type="EMBL" id="CBSZ010000256">
    <property type="protein sequence ID" value="CDH24900.1"/>
    <property type="molecule type" value="Genomic_DNA"/>
</dbReference>
<sequence>MRSTTSHTGETNALPLASLLALAMTGFLALMTETVPAGMLAQISMGLNISESMAGQFVTLYAIGSVIAAIPLTTATQSWRRRPLLLVVLGALFVFNTLTILTSNYTFALIARLFAGMAGGLIWGMLAGYARRMASEPLKGRALAIAGVGAPLALSLGVPLGAFLGSLIGWRMTFGLLSLLTLAVMVWIRLRVPDYPGQSSEKRLSIRSVFATPGVRPVLTVLIFWVLAHSILYTYIMPFLAPAGLSHRVDIILLIFGASSVLGIWLVGVLIDKYLRSLVLISIGLFALVALALGLAGILPAVIYISMAIWGLTFGGAAALLQTASADAAGSGADVAQSILVTVWNLSIAAGGMLGGILLDTQGVHIFPWTLLGLLVVGLIIAWGAKKHGFPATLQ</sequence>
<proteinExistence type="predicted"/>
<dbReference type="Gene3D" id="1.20.1250.20">
    <property type="entry name" value="MFS general substrate transporter like domains"/>
    <property type="match status" value="1"/>
</dbReference>
<gene>
    <name evidence="8" type="ORF">XBKB1_3290001</name>
</gene>
<evidence type="ECO:0000256" key="4">
    <source>
        <dbReference type="ARBA" id="ARBA00022989"/>
    </source>
</evidence>
<dbReference type="PANTHER" id="PTHR43124">
    <property type="entry name" value="PURINE EFFLUX PUMP PBUE"/>
    <property type="match status" value="1"/>
</dbReference>
<feature type="transmembrane region" description="Helical" evidence="6">
    <location>
        <begin position="52"/>
        <end position="72"/>
    </location>
</feature>
<dbReference type="Proteomes" id="UP000028493">
    <property type="component" value="Unassembled WGS sequence"/>
</dbReference>
<dbReference type="GO" id="GO:0005886">
    <property type="term" value="C:plasma membrane"/>
    <property type="evidence" value="ECO:0007669"/>
    <property type="project" value="UniProtKB-SubCell"/>
</dbReference>
<feature type="transmembrane region" description="Helical" evidence="6">
    <location>
        <begin position="302"/>
        <end position="321"/>
    </location>
</feature>
<feature type="transmembrane region" description="Helical" evidence="6">
    <location>
        <begin position="12"/>
        <end position="32"/>
    </location>
</feature>
<evidence type="ECO:0000256" key="2">
    <source>
        <dbReference type="ARBA" id="ARBA00022475"/>
    </source>
</evidence>
<dbReference type="AlphaFoldDB" id="A0A077PKG4"/>
<comment type="subcellular location">
    <subcellularLocation>
        <location evidence="1">Cell membrane</location>
        <topology evidence="1">Multi-pass membrane protein</topology>
    </subcellularLocation>
</comment>
<protein>
    <recommendedName>
        <fullName evidence="7">Major facilitator superfamily (MFS) profile domain-containing protein</fullName>
    </recommendedName>
</protein>
<feature type="transmembrane region" description="Helical" evidence="6">
    <location>
        <begin position="366"/>
        <end position="385"/>
    </location>
</feature>
<dbReference type="CDD" id="cd17324">
    <property type="entry name" value="MFS_NepI_like"/>
    <property type="match status" value="1"/>
</dbReference>
<dbReference type="InterPro" id="IPR011701">
    <property type="entry name" value="MFS"/>
</dbReference>
<dbReference type="SUPFAM" id="SSF103473">
    <property type="entry name" value="MFS general substrate transporter"/>
    <property type="match status" value="1"/>
</dbReference>
<keyword evidence="5 6" id="KW-0472">Membrane</keyword>
<dbReference type="PANTHER" id="PTHR43124:SF3">
    <property type="entry name" value="CHLORAMPHENICOL EFFLUX PUMP RV0191"/>
    <property type="match status" value="1"/>
</dbReference>
<feature type="transmembrane region" description="Helical" evidence="6">
    <location>
        <begin position="168"/>
        <end position="188"/>
    </location>
</feature>
<dbReference type="InterPro" id="IPR036259">
    <property type="entry name" value="MFS_trans_sf"/>
</dbReference>
<dbReference type="PROSITE" id="PS50850">
    <property type="entry name" value="MFS"/>
    <property type="match status" value="1"/>
</dbReference>
<dbReference type="RefSeq" id="WP_038197197.1">
    <property type="nucleotide sequence ID" value="NZ_CAWLXS010000317.1"/>
</dbReference>
<evidence type="ECO:0000256" key="3">
    <source>
        <dbReference type="ARBA" id="ARBA00022692"/>
    </source>
</evidence>
<feature type="transmembrane region" description="Helical" evidence="6">
    <location>
        <begin position="251"/>
        <end position="271"/>
    </location>
</feature>
<dbReference type="GO" id="GO:0022857">
    <property type="term" value="F:transmembrane transporter activity"/>
    <property type="evidence" value="ECO:0007669"/>
    <property type="project" value="InterPro"/>
</dbReference>
<dbReference type="Pfam" id="PF07690">
    <property type="entry name" value="MFS_1"/>
    <property type="match status" value="1"/>
</dbReference>
<evidence type="ECO:0000256" key="6">
    <source>
        <dbReference type="SAM" id="Phobius"/>
    </source>
</evidence>
<dbReference type="InterPro" id="IPR050189">
    <property type="entry name" value="MFS_Efflux_Transporters"/>
</dbReference>
<evidence type="ECO:0000259" key="7">
    <source>
        <dbReference type="PROSITE" id="PS50850"/>
    </source>
</evidence>
<name>A0A077PKG4_XENBV</name>
<evidence type="ECO:0000256" key="5">
    <source>
        <dbReference type="ARBA" id="ARBA00023136"/>
    </source>
</evidence>
<dbReference type="HOGENOM" id="CLU_001265_61_1_6"/>
<feature type="transmembrane region" description="Helical" evidence="6">
    <location>
        <begin position="142"/>
        <end position="162"/>
    </location>
</feature>